<comment type="function">
    <text evidence="13">Serves to protect the cell against DNA damage by alkyl hydroperoxides. It can use either NADH or NADPH as electron donor for direct reduction of redox dyes or of alkyl hydroperoxides when combined with the AhpC protein.</text>
</comment>
<evidence type="ECO:0000256" key="13">
    <source>
        <dbReference type="ARBA" id="ARBA00024806"/>
    </source>
</evidence>
<dbReference type="Proteomes" id="UP000220127">
    <property type="component" value="Unassembled WGS sequence"/>
</dbReference>
<dbReference type="GO" id="GO:0050660">
    <property type="term" value="F:flavin adenine dinucleotide binding"/>
    <property type="evidence" value="ECO:0007669"/>
    <property type="project" value="InterPro"/>
</dbReference>
<dbReference type="FunFam" id="3.40.30.80:FF:000001">
    <property type="entry name" value="Alkyl hydroperoxide reductase subunit F"/>
    <property type="match status" value="1"/>
</dbReference>
<comment type="similarity">
    <text evidence="1">Belongs to the class-II pyridine nucleotide-disulfide oxidoreductase family.</text>
</comment>
<feature type="disulfide bond" description="Redox-active" evidence="19">
    <location>
        <begin position="337"/>
        <end position="340"/>
    </location>
</feature>
<dbReference type="InterPro" id="IPR036188">
    <property type="entry name" value="FAD/NAD-bd_sf"/>
</dbReference>
<keyword evidence="20" id="KW-0175">Coiled coil</keyword>
<dbReference type="FunFam" id="3.50.50.60:FF:000007">
    <property type="entry name" value="Alkyl hydroperoxide reductase, F subunit"/>
    <property type="match status" value="1"/>
</dbReference>
<keyword evidence="12 19" id="KW-0676">Redox-active center</keyword>
<evidence type="ECO:0000256" key="6">
    <source>
        <dbReference type="ARBA" id="ARBA00022827"/>
    </source>
</evidence>
<evidence type="ECO:0000313" key="23">
    <source>
        <dbReference type="EMBL" id="PED11055.1"/>
    </source>
</evidence>
<evidence type="ECO:0000313" key="26">
    <source>
        <dbReference type="Proteomes" id="UP000223445"/>
    </source>
</evidence>
<reference evidence="25 26" key="1">
    <citation type="submission" date="2017-09" db="EMBL/GenBank/DDBJ databases">
        <title>Large-scale bioinformatics analysis of Bacillus genomes uncovers conserved roles of natural products in bacterial physiology.</title>
        <authorList>
            <consortium name="Agbiome Team Llc"/>
            <person name="Bleich R.M."/>
            <person name="Grubbs K.J."/>
            <person name="Santa Maria K.C."/>
            <person name="Allen S.E."/>
            <person name="Farag S."/>
            <person name="Shank E.A."/>
            <person name="Bowers A."/>
        </authorList>
    </citation>
    <scope>NUCLEOTIDE SEQUENCE [LARGE SCALE GENOMIC DNA]</scope>
    <source>
        <strain evidence="24 26">AFS030179</strain>
        <strain evidence="23 25">AFS094940</strain>
    </source>
</reference>
<feature type="binding site" evidence="18">
    <location>
        <begin position="210"/>
        <end position="225"/>
    </location>
    <ligand>
        <name>FAD</name>
        <dbReference type="ChEBI" id="CHEBI:57692"/>
    </ligand>
</feature>
<proteinExistence type="inferred from homology"/>
<dbReference type="GO" id="GO:0102039">
    <property type="term" value="F:NADH-dependent peroxiredoxin activity"/>
    <property type="evidence" value="ECO:0007669"/>
    <property type="project" value="InterPro"/>
</dbReference>
<evidence type="ECO:0000256" key="18">
    <source>
        <dbReference type="PIRSR" id="PIRSR000238-1"/>
    </source>
</evidence>
<sequence length="508" mass="54843">MILDADIKTQLSQYLQLMENDILLKVSAGDDNVSKDMLALVDELATMSSKITVEKVELERTPSFSVNRPGEDTGVVFAGIPLGHEFTSLVLALLQVSGRAPKIEQKLIDQIKNIQGEYHFESYISLSCHNCPDVVQALNVMSVLNSSITHTMIDGAAFKEEVESKDIMAVPTVYLNGESFGSGRMTLEEILAKMGNGPDASELSDKDPYDVLVVGGGPAGASAAIYAARKGIRTGIVAERFGGQVMDTMGIENFISVKKTEGPKLVASLEEHVKEYDIDVMNLQRAKRLEKKELIEVELENGAILKSKSVIVSTGARWRNVGVPGEAEFKNKGVAYCPHCDGPLFTGKDVAVIGGGNSGIEAAIDLAGIVKHVTVLEFMPELKADAVLQERLNSLPNVTVLKNVQTKEITGTDKVNGISYIDRETEEVHHVELQGVFVQIGLVPNTDWLGETVERVRGEIVTDKHGATNVPGVFAAGDCTNNPYKQIIISMGSGANAALGAFDYLIRN</sequence>
<comment type="function">
    <text evidence="15">Transfer of electrons from NADH to the respiratory chain. The immediate electron acceptor for the enzyme is believed to be ubiquinone.</text>
</comment>
<dbReference type="Gene3D" id="3.40.30.80">
    <property type="match status" value="1"/>
</dbReference>
<keyword evidence="7 18" id="KW-0521">NADP</keyword>
<comment type="catalytic activity">
    <reaction evidence="14">
        <text>a ubiquinone + NADH + 5 H(+)(in) = a ubiquinol + NAD(+) + 4 H(+)(out)</text>
        <dbReference type="Rhea" id="RHEA:29091"/>
        <dbReference type="Rhea" id="RHEA-COMP:9565"/>
        <dbReference type="Rhea" id="RHEA-COMP:9566"/>
        <dbReference type="ChEBI" id="CHEBI:15378"/>
        <dbReference type="ChEBI" id="CHEBI:16389"/>
        <dbReference type="ChEBI" id="CHEBI:17976"/>
        <dbReference type="ChEBI" id="CHEBI:57540"/>
        <dbReference type="ChEBI" id="CHEBI:57945"/>
        <dbReference type="EC" id="7.1.1.2"/>
    </reaction>
</comment>
<keyword evidence="11 19" id="KW-1015">Disulfide bond</keyword>
<evidence type="ECO:0000256" key="15">
    <source>
        <dbReference type="ARBA" id="ARBA00056454"/>
    </source>
</evidence>
<dbReference type="GO" id="GO:0000302">
    <property type="term" value="P:response to reactive oxygen species"/>
    <property type="evidence" value="ECO:0007669"/>
    <property type="project" value="InterPro"/>
</dbReference>
<gene>
    <name evidence="24" type="ORF">COE48_28125</name>
    <name evidence="23" type="ORF">CON01_28905</name>
</gene>
<dbReference type="GO" id="GO:0005829">
    <property type="term" value="C:cytosol"/>
    <property type="evidence" value="ECO:0007669"/>
    <property type="project" value="UniProtKB-ARBA"/>
</dbReference>
<feature type="binding site" evidence="18">
    <location>
        <begin position="468"/>
        <end position="478"/>
    </location>
    <ligand>
        <name>FAD</name>
        <dbReference type="ChEBI" id="CHEBI:57692"/>
    </ligand>
</feature>
<feature type="domain" description="FAD/NAD(P)-binding" evidence="21">
    <location>
        <begin position="209"/>
        <end position="490"/>
    </location>
</feature>
<keyword evidence="8" id="KW-0560">Oxidoreductase</keyword>
<dbReference type="Proteomes" id="UP000223445">
    <property type="component" value="Unassembled WGS sequence"/>
</dbReference>
<evidence type="ECO:0000256" key="5">
    <source>
        <dbReference type="ARBA" id="ARBA00022630"/>
    </source>
</evidence>
<dbReference type="PANTHER" id="PTHR48105">
    <property type="entry name" value="THIOREDOXIN REDUCTASE 1-RELATED-RELATED"/>
    <property type="match status" value="1"/>
</dbReference>
<evidence type="ECO:0000256" key="19">
    <source>
        <dbReference type="PIRSR" id="PIRSR000238-2"/>
    </source>
</evidence>
<evidence type="ECO:0000256" key="20">
    <source>
        <dbReference type="SAM" id="Coils"/>
    </source>
</evidence>
<dbReference type="SUPFAM" id="SSF51905">
    <property type="entry name" value="FAD/NAD(P)-binding domain"/>
    <property type="match status" value="1"/>
</dbReference>
<dbReference type="InterPro" id="IPR008255">
    <property type="entry name" value="Pyr_nucl-diS_OxRdtase_2_AS"/>
</dbReference>
<dbReference type="CDD" id="cd02974">
    <property type="entry name" value="AhpF_NTD_N"/>
    <property type="match status" value="1"/>
</dbReference>
<evidence type="ECO:0000256" key="11">
    <source>
        <dbReference type="ARBA" id="ARBA00023157"/>
    </source>
</evidence>
<dbReference type="InterPro" id="IPR036249">
    <property type="entry name" value="Thioredoxin-like_sf"/>
</dbReference>
<dbReference type="PIRSF" id="PIRSF000238">
    <property type="entry name" value="AhpF"/>
    <property type="match status" value="1"/>
</dbReference>
<dbReference type="InterPro" id="IPR050097">
    <property type="entry name" value="Ferredoxin-NADP_redctase_2"/>
</dbReference>
<evidence type="ECO:0000313" key="25">
    <source>
        <dbReference type="Proteomes" id="UP000220127"/>
    </source>
</evidence>
<keyword evidence="5" id="KW-0285">Flavoprotein</keyword>
<dbReference type="RefSeq" id="WP_016513313.1">
    <property type="nucleotide sequence ID" value="NZ_JABXFG010000019.1"/>
</dbReference>
<dbReference type="NCBIfam" id="TIGR03140">
    <property type="entry name" value="AhpF"/>
    <property type="match status" value="1"/>
</dbReference>
<evidence type="ECO:0000256" key="3">
    <source>
        <dbReference type="ARBA" id="ARBA00012944"/>
    </source>
</evidence>
<dbReference type="InterPro" id="IPR044141">
    <property type="entry name" value="AhpF_NTD_C"/>
</dbReference>
<dbReference type="CDD" id="cd03026">
    <property type="entry name" value="AhpF_NTD_C"/>
    <property type="match status" value="1"/>
</dbReference>
<evidence type="ECO:0000256" key="12">
    <source>
        <dbReference type="ARBA" id="ARBA00023284"/>
    </source>
</evidence>
<dbReference type="InterPro" id="IPR044142">
    <property type="entry name" value="AhpF_NTD_N"/>
</dbReference>
<dbReference type="Gene3D" id="3.50.50.60">
    <property type="entry name" value="FAD/NAD(P)-binding domain"/>
    <property type="match status" value="2"/>
</dbReference>
<dbReference type="InterPro" id="IPR012336">
    <property type="entry name" value="Thioredoxin-like_fold"/>
</dbReference>
<evidence type="ECO:0000256" key="10">
    <source>
        <dbReference type="ARBA" id="ARBA00023075"/>
    </source>
</evidence>
<protein>
    <recommendedName>
        <fullName evidence="4">Alkyl hydroperoxide reductase subunit F</fullName>
        <ecNumber evidence="3">7.1.1.2</ecNumber>
    </recommendedName>
    <alternativeName>
        <fullName evidence="17">Alkyl hydroperoxide reductase</fullName>
    </alternativeName>
    <alternativeName>
        <fullName evidence="16">NADH dehydrogenase</fullName>
    </alternativeName>
</protein>
<comment type="subunit">
    <text evidence="2">Homodimer.</text>
</comment>
<evidence type="ECO:0000256" key="16">
    <source>
        <dbReference type="ARBA" id="ARBA00074388"/>
    </source>
</evidence>
<feature type="binding site" evidence="18">
    <location>
        <begin position="349"/>
        <end position="363"/>
    </location>
    <ligand>
        <name>NAD(+)</name>
        <dbReference type="ChEBI" id="CHEBI:57540"/>
    </ligand>
</feature>
<dbReference type="PROSITE" id="PS51354">
    <property type="entry name" value="GLUTAREDOXIN_2"/>
    <property type="match status" value="1"/>
</dbReference>
<keyword evidence="9 18" id="KW-0520">NAD</keyword>
<evidence type="ECO:0000256" key="14">
    <source>
        <dbReference type="ARBA" id="ARBA00049551"/>
    </source>
</evidence>
<dbReference type="EMBL" id="NVMD01000036">
    <property type="protein sequence ID" value="PED11055.1"/>
    <property type="molecule type" value="Genomic_DNA"/>
</dbReference>
<keyword evidence="6 18" id="KW-0274">FAD</keyword>
<dbReference type="Pfam" id="PF07992">
    <property type="entry name" value="Pyr_redox_2"/>
    <property type="match status" value="1"/>
</dbReference>
<feature type="coiled-coil region" evidence="20">
    <location>
        <begin position="266"/>
        <end position="300"/>
    </location>
</feature>
<dbReference type="EC" id="7.1.1.2" evidence="3"/>
<evidence type="ECO:0000256" key="17">
    <source>
        <dbReference type="ARBA" id="ARBA00083479"/>
    </source>
</evidence>
<evidence type="ECO:0000256" key="4">
    <source>
        <dbReference type="ARBA" id="ARBA00020059"/>
    </source>
</evidence>
<dbReference type="PROSITE" id="PS00573">
    <property type="entry name" value="PYRIDINE_REDOX_2"/>
    <property type="match status" value="1"/>
</dbReference>
<dbReference type="SUPFAM" id="SSF52833">
    <property type="entry name" value="Thioredoxin-like"/>
    <property type="match status" value="2"/>
</dbReference>
<feature type="domain" description="Thioredoxin-like fold" evidence="22">
    <location>
        <begin position="125"/>
        <end position="193"/>
    </location>
</feature>
<dbReference type="PRINTS" id="PR00469">
    <property type="entry name" value="PNDRDTASEII"/>
</dbReference>
<dbReference type="GO" id="GO:0051287">
    <property type="term" value="F:NAD binding"/>
    <property type="evidence" value="ECO:0007669"/>
    <property type="project" value="InterPro"/>
</dbReference>
<evidence type="ECO:0000256" key="8">
    <source>
        <dbReference type="ARBA" id="ARBA00023002"/>
    </source>
</evidence>
<comment type="caution">
    <text evidence="23">The sequence shown here is derived from an EMBL/GenBank/DDBJ whole genome shotgun (WGS) entry which is preliminary data.</text>
</comment>
<evidence type="ECO:0000256" key="2">
    <source>
        <dbReference type="ARBA" id="ARBA00011738"/>
    </source>
</evidence>
<dbReference type="PRINTS" id="PR00368">
    <property type="entry name" value="FADPNR"/>
</dbReference>
<keyword evidence="10" id="KW-0830">Ubiquinone</keyword>
<dbReference type="AlphaFoldDB" id="A0A9X6TV50"/>
<organism evidence="23 25">
    <name type="scientific">Bacillus thuringiensis</name>
    <dbReference type="NCBI Taxonomy" id="1428"/>
    <lineage>
        <taxon>Bacteria</taxon>
        <taxon>Bacillati</taxon>
        <taxon>Bacillota</taxon>
        <taxon>Bacilli</taxon>
        <taxon>Bacillales</taxon>
        <taxon>Bacillaceae</taxon>
        <taxon>Bacillus</taxon>
        <taxon>Bacillus cereus group</taxon>
    </lineage>
</organism>
<dbReference type="Pfam" id="PF13192">
    <property type="entry name" value="Thioredoxin_3"/>
    <property type="match status" value="1"/>
</dbReference>
<dbReference type="EMBL" id="NUPM01000031">
    <property type="protein sequence ID" value="PGY99752.1"/>
    <property type="molecule type" value="Genomic_DNA"/>
</dbReference>
<accession>A0A9X6TV50</accession>
<dbReference type="InterPro" id="IPR023753">
    <property type="entry name" value="FAD/NAD-binding_dom"/>
</dbReference>
<dbReference type="GO" id="GO:0008137">
    <property type="term" value="F:NADH dehydrogenase (ubiquinone) activity"/>
    <property type="evidence" value="ECO:0007669"/>
    <property type="project" value="UniProtKB-EC"/>
</dbReference>
<evidence type="ECO:0000259" key="21">
    <source>
        <dbReference type="Pfam" id="PF07992"/>
    </source>
</evidence>
<dbReference type="GO" id="GO:0016668">
    <property type="term" value="F:oxidoreductase activity, acting on a sulfur group of donors, NAD(P) as acceptor"/>
    <property type="evidence" value="ECO:0007669"/>
    <property type="project" value="UniProtKB-ARBA"/>
</dbReference>
<evidence type="ECO:0000256" key="1">
    <source>
        <dbReference type="ARBA" id="ARBA00009333"/>
    </source>
</evidence>
<evidence type="ECO:0000259" key="22">
    <source>
        <dbReference type="Pfam" id="PF13192"/>
    </source>
</evidence>
<name>A0A9X6TV50_BACTU</name>
<evidence type="ECO:0000313" key="24">
    <source>
        <dbReference type="EMBL" id="PGY99752.1"/>
    </source>
</evidence>
<comment type="cofactor">
    <cofactor evidence="18">
        <name>FAD</name>
        <dbReference type="ChEBI" id="CHEBI:57692"/>
    </cofactor>
    <text evidence="18">Binds 1 FAD per subunit.</text>
</comment>
<dbReference type="GO" id="GO:0032991">
    <property type="term" value="C:protein-containing complex"/>
    <property type="evidence" value="ECO:0007669"/>
    <property type="project" value="UniProtKB-ARBA"/>
</dbReference>
<dbReference type="InterPro" id="IPR012081">
    <property type="entry name" value="Alkyl_hydroperoxide_Rdtase_suF"/>
</dbReference>
<evidence type="ECO:0000256" key="9">
    <source>
        <dbReference type="ARBA" id="ARBA00023027"/>
    </source>
</evidence>
<evidence type="ECO:0000256" key="7">
    <source>
        <dbReference type="ARBA" id="ARBA00022857"/>
    </source>
</evidence>